<dbReference type="Pfam" id="PF00023">
    <property type="entry name" value="Ank"/>
    <property type="match status" value="1"/>
</dbReference>
<evidence type="ECO:0000256" key="1">
    <source>
        <dbReference type="ARBA" id="ARBA00022737"/>
    </source>
</evidence>
<dbReference type="SUPFAM" id="SSF48403">
    <property type="entry name" value="Ankyrin repeat"/>
    <property type="match status" value="1"/>
</dbReference>
<keyword evidence="5" id="KW-1185">Reference proteome</keyword>
<accession>A0AA88HGW4</accession>
<dbReference type="PROSITE" id="PS50297">
    <property type="entry name" value="ANK_REP_REGION"/>
    <property type="match status" value="1"/>
</dbReference>
<dbReference type="SMART" id="SM00248">
    <property type="entry name" value="ANK"/>
    <property type="match status" value="5"/>
</dbReference>
<proteinExistence type="predicted"/>
<evidence type="ECO:0000313" key="5">
    <source>
        <dbReference type="Proteomes" id="UP001187531"/>
    </source>
</evidence>
<dbReference type="InterPro" id="IPR002110">
    <property type="entry name" value="Ankyrin_rpt"/>
</dbReference>
<dbReference type="PROSITE" id="PS50088">
    <property type="entry name" value="ANK_REPEAT"/>
    <property type="match status" value="2"/>
</dbReference>
<name>A0AA88HGW4_ARTSF</name>
<dbReference type="EMBL" id="JAVRJZ010000018">
    <property type="protein sequence ID" value="KAK2708723.1"/>
    <property type="molecule type" value="Genomic_DNA"/>
</dbReference>
<sequence>MAKSELIMLEIIKSLDYSRLKDYLRKEKVEAREIGVTLVDILKIFAQIPVRQEEWKPDWILYPWEMDIKLLNMIKILYVLIDEGYDVNIITEDDITPLLVAVEAGNHYLVSVLLQCGADMFHDDLYDKVGSTGLENPSKFMTTVFDFYYPGLWEAVRLERLEDVRRLVNIWCKTDISRDLVTLREMAVSTGNESLCRIIPCIIPSMRLVFHLLAENYEKAKELFDFQKPGSVNVDLKNFACGKATLLALSVLKQDILGIELLISRGASITTKIKFCDVEVPVFFLALNPHIYPSTLASLFSFALSGNKSYEILSFVCSDDKNALQYAVEAGALSEAVKILLETVGPQLLCERDSDGNTGRDLAMKKSNMTLVQAIDSVVEAWIEGSGNKRRALLLGGYRTFSTSVLEKFSGDLFEFEARIQDLLDAIINNNESDFEQMNKWIDQSLTISLGITCRLPRDGTSFLHLAVLHQRIDIVRYLSDELCAEMELTRVPLADRIRDKWGRTPLHYAYAMRNTLFSNTLLDAGFTEHTLDKEDKEPIDFRNLRGSPEMENLLEYLKNREYKTPSPNPWNPALVEKHQQLLRKQRFLQYQQQPKSCFYSCGKSPYRKYSLVNNHVQGNAWFCTIL</sequence>
<comment type="caution">
    <text evidence="4">The sequence shown here is derived from an EMBL/GenBank/DDBJ whole genome shotgun (WGS) entry which is preliminary data.</text>
</comment>
<reference evidence="4" key="1">
    <citation type="submission" date="2023-07" db="EMBL/GenBank/DDBJ databases">
        <title>Chromosome-level genome assembly of Artemia franciscana.</title>
        <authorList>
            <person name="Jo E."/>
        </authorList>
    </citation>
    <scope>NUCLEOTIDE SEQUENCE</scope>
    <source>
        <tissue evidence="4">Whole body</tissue>
    </source>
</reference>
<organism evidence="4 5">
    <name type="scientific">Artemia franciscana</name>
    <name type="common">Brine shrimp</name>
    <name type="synonym">Artemia sanfranciscana</name>
    <dbReference type="NCBI Taxonomy" id="6661"/>
    <lineage>
        <taxon>Eukaryota</taxon>
        <taxon>Metazoa</taxon>
        <taxon>Ecdysozoa</taxon>
        <taxon>Arthropoda</taxon>
        <taxon>Crustacea</taxon>
        <taxon>Branchiopoda</taxon>
        <taxon>Anostraca</taxon>
        <taxon>Artemiidae</taxon>
        <taxon>Artemia</taxon>
    </lineage>
</organism>
<keyword evidence="1" id="KW-0677">Repeat</keyword>
<dbReference type="AlphaFoldDB" id="A0AA88HGW4"/>
<feature type="repeat" description="ANK" evidence="3">
    <location>
        <begin position="502"/>
        <end position="534"/>
    </location>
</feature>
<dbReference type="Gene3D" id="1.25.40.20">
    <property type="entry name" value="Ankyrin repeat-containing domain"/>
    <property type="match status" value="3"/>
</dbReference>
<evidence type="ECO:0000256" key="2">
    <source>
        <dbReference type="ARBA" id="ARBA00023043"/>
    </source>
</evidence>
<dbReference type="PANTHER" id="PTHR24198">
    <property type="entry name" value="ANKYRIN REPEAT AND PROTEIN KINASE DOMAIN-CONTAINING PROTEIN"/>
    <property type="match status" value="1"/>
</dbReference>
<protein>
    <submittedName>
        <fullName evidence="4">Uncharacterized protein</fullName>
    </submittedName>
</protein>
<dbReference type="Proteomes" id="UP001187531">
    <property type="component" value="Unassembled WGS sequence"/>
</dbReference>
<evidence type="ECO:0000256" key="3">
    <source>
        <dbReference type="PROSITE-ProRule" id="PRU00023"/>
    </source>
</evidence>
<gene>
    <name evidence="4" type="ORF">QYM36_014356</name>
</gene>
<feature type="repeat" description="ANK" evidence="3">
    <location>
        <begin position="93"/>
        <end position="125"/>
    </location>
</feature>
<dbReference type="InterPro" id="IPR036770">
    <property type="entry name" value="Ankyrin_rpt-contain_sf"/>
</dbReference>
<evidence type="ECO:0000313" key="4">
    <source>
        <dbReference type="EMBL" id="KAK2708723.1"/>
    </source>
</evidence>
<dbReference type="PANTHER" id="PTHR24198:SF165">
    <property type="entry name" value="ANKYRIN REPEAT-CONTAINING PROTEIN-RELATED"/>
    <property type="match status" value="1"/>
</dbReference>
<keyword evidence="2 3" id="KW-0040">ANK repeat</keyword>